<dbReference type="SUPFAM" id="SSF51735">
    <property type="entry name" value="NAD(P)-binding Rossmann-fold domains"/>
    <property type="match status" value="1"/>
</dbReference>
<evidence type="ECO:0000259" key="2">
    <source>
        <dbReference type="Pfam" id="PF01370"/>
    </source>
</evidence>
<evidence type="ECO:0000256" key="1">
    <source>
        <dbReference type="ARBA" id="ARBA00007637"/>
    </source>
</evidence>
<comment type="caution">
    <text evidence="3">The sequence shown here is derived from an EMBL/GenBank/DDBJ whole genome shotgun (WGS) entry which is preliminary data.</text>
</comment>
<reference evidence="3" key="1">
    <citation type="submission" date="2017-11" db="EMBL/GenBank/DDBJ databases">
        <title>Three new genomes from thermophilic consortium.</title>
        <authorList>
            <person name="Quaggio R."/>
            <person name="Amgarten D."/>
            <person name="Setubal J.C."/>
        </authorList>
    </citation>
    <scope>NUCLEOTIDE SEQUENCE</scope>
    <source>
        <strain evidence="3">ZCTH01-B2</strain>
    </source>
</reference>
<feature type="domain" description="NAD-dependent epimerase/dehydratase" evidence="2">
    <location>
        <begin position="45"/>
        <end position="275"/>
    </location>
</feature>
<evidence type="ECO:0000313" key="3">
    <source>
        <dbReference type="EMBL" id="MBY6276606.1"/>
    </source>
</evidence>
<comment type="similarity">
    <text evidence="1">Belongs to the NAD(P)-dependent epimerase/dehydratase family.</text>
</comment>
<name>A0A953LHT9_SYMTR</name>
<gene>
    <name evidence="3" type="ORF">CWE10_10380</name>
</gene>
<dbReference type="PANTHER" id="PTHR43000">
    <property type="entry name" value="DTDP-D-GLUCOSE 4,6-DEHYDRATASE-RELATED"/>
    <property type="match status" value="1"/>
</dbReference>
<evidence type="ECO:0000313" key="4">
    <source>
        <dbReference type="Proteomes" id="UP000732377"/>
    </source>
</evidence>
<dbReference type="Pfam" id="PF01370">
    <property type="entry name" value="Epimerase"/>
    <property type="match status" value="1"/>
</dbReference>
<dbReference type="InterPro" id="IPR001509">
    <property type="entry name" value="Epimerase_deHydtase"/>
</dbReference>
<dbReference type="Proteomes" id="UP000732377">
    <property type="component" value="Unassembled WGS sequence"/>
</dbReference>
<proteinExistence type="inferred from homology"/>
<organism evidence="3 4">
    <name type="scientific">Symbiobacterium thermophilum</name>
    <dbReference type="NCBI Taxonomy" id="2734"/>
    <lineage>
        <taxon>Bacteria</taxon>
        <taxon>Bacillati</taxon>
        <taxon>Bacillota</taxon>
        <taxon>Clostridia</taxon>
        <taxon>Eubacteriales</taxon>
        <taxon>Symbiobacteriaceae</taxon>
        <taxon>Symbiobacterium</taxon>
    </lineage>
</organism>
<dbReference type="InterPro" id="IPR036291">
    <property type="entry name" value="NAD(P)-bd_dom_sf"/>
</dbReference>
<protein>
    <submittedName>
        <fullName evidence="3">UDP-glucose 4-epimerase</fullName>
    </submittedName>
</protein>
<sequence length="345" mass="37969">MLRGRPLARSVSLRLRPTLTPASCFWRCHPGESRATPRSRMHVKILVTGGAGFLGSHLVELLLQLGHSVTVVDNLSTGFAHYVPQPAQLIVHDIRDPLESIFHENRPEVVIHLAAQVSVPHSITDPAEDASVNITGYINVLQTAARFGVCKVIMISSAAVYGTPQVLPLTEDSALAPQSPYGLSKMVGEHYTRLLCKQYGMAYTILRPANIYGPRQQTEGDGAVVPTFLQCFAVGRDPIIHGDGDQTRDFIYVEDMARAIVASLKAGDNRTFNVGSGVSVSIRDLWHRLADLVGWQREPLFGPERPGDIKHSVMDSTEAIRTLGWKPCVDLSHGLARTVEWWQSR</sequence>
<dbReference type="EMBL" id="PIUK01000092">
    <property type="protein sequence ID" value="MBY6276606.1"/>
    <property type="molecule type" value="Genomic_DNA"/>
</dbReference>
<accession>A0A953LHT9</accession>
<dbReference type="PRINTS" id="PR01713">
    <property type="entry name" value="NUCEPIMERASE"/>
</dbReference>
<dbReference type="Gene3D" id="3.40.50.720">
    <property type="entry name" value="NAD(P)-binding Rossmann-like Domain"/>
    <property type="match status" value="1"/>
</dbReference>
<dbReference type="AlphaFoldDB" id="A0A953LHT9"/>